<gene>
    <name evidence="7" type="ORF">D0T90_04570</name>
</gene>
<feature type="transmembrane region" description="Helical" evidence="5">
    <location>
        <begin position="12"/>
        <end position="33"/>
    </location>
</feature>
<feature type="domain" description="Ion transport" evidence="6">
    <location>
        <begin position="13"/>
        <end position="229"/>
    </location>
</feature>
<reference evidence="7 8" key="1">
    <citation type="submission" date="2018-08" db="EMBL/GenBank/DDBJ databases">
        <title>Neisseria animalis ATCC 49930 complete genome.</title>
        <authorList>
            <person name="Veseli I.A."/>
            <person name="Mascarenhas dos Santos A.C."/>
            <person name="Buttler R."/>
            <person name="Pombert J.-F."/>
        </authorList>
    </citation>
    <scope>NUCLEOTIDE SEQUENCE [LARGE SCALE GENOMIC DNA]</scope>
    <source>
        <strain evidence="7 8">ATCC 49930</strain>
    </source>
</reference>
<dbReference type="InterPro" id="IPR005821">
    <property type="entry name" value="Ion_trans_dom"/>
</dbReference>
<sequence length="271" mass="31583">MHNSILKKFIESNLFENIILACIISNAVILGLMTSKSLSASYTDFFTYANNFFLAIFAIEISLKLLDYRQKFFYDNWNIFDFFIVLFALIIESSEFSLFRAFRIIRILRLFSVVPKIRLITQALLKSSYSMLGVAILLLIIFYVYAVLGTHLYSEDFPQYFGSFNESFYTFFQIMTFDSWSSGIVRPLMEAHPYSWILFISFLLIVSYIILNIAIGIVVDCIGEIKSDSNMEDTIRYHHETLDKITHLEQEIIALKELVKSEKLPPHYIFS</sequence>
<dbReference type="InterPro" id="IPR043203">
    <property type="entry name" value="VGCC_Ca_Na"/>
</dbReference>
<dbReference type="RefSeq" id="WP_151090926.1">
    <property type="nucleotide sequence ID" value="NZ_CP031699.1"/>
</dbReference>
<evidence type="ECO:0000256" key="4">
    <source>
        <dbReference type="ARBA" id="ARBA00023136"/>
    </source>
</evidence>
<name>A0A5P3MQK4_NEIAN</name>
<keyword evidence="4 5" id="KW-0472">Membrane</keyword>
<feature type="transmembrane region" description="Helical" evidence="5">
    <location>
        <begin position="196"/>
        <end position="219"/>
    </location>
</feature>
<proteinExistence type="predicted"/>
<keyword evidence="8" id="KW-1185">Reference proteome</keyword>
<protein>
    <submittedName>
        <fullName evidence="7">Ion transporter</fullName>
    </submittedName>
</protein>
<dbReference type="AlphaFoldDB" id="A0A5P3MQK4"/>
<evidence type="ECO:0000256" key="3">
    <source>
        <dbReference type="ARBA" id="ARBA00022989"/>
    </source>
</evidence>
<evidence type="ECO:0000259" key="6">
    <source>
        <dbReference type="Pfam" id="PF00520"/>
    </source>
</evidence>
<dbReference type="KEGG" id="naq:D0T90_04570"/>
<evidence type="ECO:0000256" key="5">
    <source>
        <dbReference type="SAM" id="Phobius"/>
    </source>
</evidence>
<evidence type="ECO:0000256" key="2">
    <source>
        <dbReference type="ARBA" id="ARBA00022692"/>
    </source>
</evidence>
<dbReference type="SUPFAM" id="SSF81324">
    <property type="entry name" value="Voltage-gated potassium channels"/>
    <property type="match status" value="1"/>
</dbReference>
<dbReference type="GO" id="GO:0001518">
    <property type="term" value="C:voltage-gated sodium channel complex"/>
    <property type="evidence" value="ECO:0007669"/>
    <property type="project" value="TreeGrafter"/>
</dbReference>
<dbReference type="GO" id="GO:0005248">
    <property type="term" value="F:voltage-gated sodium channel activity"/>
    <property type="evidence" value="ECO:0007669"/>
    <property type="project" value="TreeGrafter"/>
</dbReference>
<dbReference type="Gene3D" id="1.10.287.70">
    <property type="match status" value="1"/>
</dbReference>
<dbReference type="Proteomes" id="UP000325536">
    <property type="component" value="Chromosome"/>
</dbReference>
<organism evidence="7 8">
    <name type="scientific">Neisseria animalis</name>
    <dbReference type="NCBI Taxonomy" id="492"/>
    <lineage>
        <taxon>Bacteria</taxon>
        <taxon>Pseudomonadati</taxon>
        <taxon>Pseudomonadota</taxon>
        <taxon>Betaproteobacteria</taxon>
        <taxon>Neisseriales</taxon>
        <taxon>Neisseriaceae</taxon>
        <taxon>Neisseria</taxon>
    </lineage>
</organism>
<dbReference type="Gene3D" id="1.20.120.350">
    <property type="entry name" value="Voltage-gated potassium channels. Chain C"/>
    <property type="match status" value="1"/>
</dbReference>
<dbReference type="EMBL" id="CP031699">
    <property type="protein sequence ID" value="QEY23866.1"/>
    <property type="molecule type" value="Genomic_DNA"/>
</dbReference>
<keyword evidence="3 5" id="KW-1133">Transmembrane helix</keyword>
<feature type="transmembrane region" description="Helical" evidence="5">
    <location>
        <begin position="73"/>
        <end position="91"/>
    </location>
</feature>
<evidence type="ECO:0000313" key="8">
    <source>
        <dbReference type="Proteomes" id="UP000325536"/>
    </source>
</evidence>
<evidence type="ECO:0000313" key="7">
    <source>
        <dbReference type="EMBL" id="QEY23866.1"/>
    </source>
</evidence>
<dbReference type="InterPro" id="IPR027359">
    <property type="entry name" value="Volt_channel_dom_sf"/>
</dbReference>
<keyword evidence="2 5" id="KW-0812">Transmembrane</keyword>
<dbReference type="PANTHER" id="PTHR10037:SF62">
    <property type="entry name" value="SODIUM CHANNEL PROTEIN 60E"/>
    <property type="match status" value="1"/>
</dbReference>
<comment type="subcellular location">
    <subcellularLocation>
        <location evidence="1">Membrane</location>
        <topology evidence="1">Multi-pass membrane protein</topology>
    </subcellularLocation>
</comment>
<dbReference type="PANTHER" id="PTHR10037">
    <property type="entry name" value="VOLTAGE-GATED CATION CHANNEL CALCIUM AND SODIUM"/>
    <property type="match status" value="1"/>
</dbReference>
<feature type="transmembrane region" description="Helical" evidence="5">
    <location>
        <begin position="129"/>
        <end position="148"/>
    </location>
</feature>
<accession>A0A5P3MQK4</accession>
<evidence type="ECO:0000256" key="1">
    <source>
        <dbReference type="ARBA" id="ARBA00004141"/>
    </source>
</evidence>
<dbReference type="Pfam" id="PF00520">
    <property type="entry name" value="Ion_trans"/>
    <property type="match status" value="1"/>
</dbReference>